<evidence type="ECO:0000259" key="23">
    <source>
        <dbReference type="PROSITE" id="PS50927"/>
    </source>
</evidence>
<dbReference type="EC" id="2.7.11.1" evidence="2"/>
<feature type="domain" description="Apple" evidence="24">
    <location>
        <begin position="305"/>
        <end position="387"/>
    </location>
</feature>
<evidence type="ECO:0000256" key="8">
    <source>
        <dbReference type="ARBA" id="ARBA00022729"/>
    </source>
</evidence>
<evidence type="ECO:0000313" key="25">
    <source>
        <dbReference type="EMBL" id="KYP43164.1"/>
    </source>
</evidence>
<dbReference type="Gene3D" id="2.90.10.10">
    <property type="entry name" value="Bulb-type lectin domain"/>
    <property type="match status" value="2"/>
</dbReference>
<evidence type="ECO:0000256" key="1">
    <source>
        <dbReference type="ARBA" id="ARBA00004251"/>
    </source>
</evidence>
<evidence type="ECO:0000256" key="6">
    <source>
        <dbReference type="ARBA" id="ARBA00022679"/>
    </source>
</evidence>
<keyword evidence="15 25" id="KW-0675">Receptor</keyword>
<dbReference type="GO" id="GO:0048544">
    <property type="term" value="P:recognition of pollen"/>
    <property type="evidence" value="ECO:0007669"/>
    <property type="project" value="InterPro"/>
</dbReference>
<dbReference type="SMART" id="SM00220">
    <property type="entry name" value="S_TKc"/>
    <property type="match status" value="2"/>
</dbReference>
<feature type="transmembrane region" description="Helical" evidence="21">
    <location>
        <begin position="791"/>
        <end position="810"/>
    </location>
</feature>
<keyword evidence="12 21" id="KW-1133">Transmembrane helix</keyword>
<dbReference type="Proteomes" id="UP000075243">
    <property type="component" value="Unassembled WGS sequence"/>
</dbReference>
<feature type="transmembrane region" description="Helical" evidence="21">
    <location>
        <begin position="404"/>
        <end position="424"/>
    </location>
</feature>
<proteinExistence type="predicted"/>
<dbReference type="InterPro" id="IPR008271">
    <property type="entry name" value="Ser/Thr_kinase_AS"/>
</dbReference>
<evidence type="ECO:0000259" key="22">
    <source>
        <dbReference type="PROSITE" id="PS50011"/>
    </source>
</evidence>
<dbReference type="Gramene" id="C.cajan_37514.t">
    <property type="protein sequence ID" value="C.cajan_37514.t"/>
    <property type="gene ID" value="C.cajan_37514"/>
</dbReference>
<evidence type="ECO:0000256" key="2">
    <source>
        <dbReference type="ARBA" id="ARBA00012513"/>
    </source>
</evidence>
<dbReference type="EMBL" id="KQ483680">
    <property type="protein sequence ID" value="KYP43164.1"/>
    <property type="molecule type" value="Genomic_DNA"/>
</dbReference>
<comment type="subcellular location">
    <subcellularLocation>
        <location evidence="1">Cell membrane</location>
        <topology evidence="1">Single-pass type I membrane protein</topology>
    </subcellularLocation>
</comment>
<dbReference type="InterPro" id="IPR036426">
    <property type="entry name" value="Bulb-type_lectin_dom_sf"/>
</dbReference>
<feature type="compositionally biased region" description="Polar residues" evidence="20">
    <location>
        <begin position="1544"/>
        <end position="1564"/>
    </location>
</feature>
<evidence type="ECO:0000256" key="21">
    <source>
        <dbReference type="SAM" id="Phobius"/>
    </source>
</evidence>
<feature type="domain" description="Bulb-type lectin" evidence="23">
    <location>
        <begin position="814"/>
        <end position="934"/>
    </location>
</feature>
<keyword evidence="14" id="KW-1015">Disulfide bond</keyword>
<feature type="domain" description="Apple" evidence="24">
    <location>
        <begin position="1133"/>
        <end position="1215"/>
    </location>
</feature>
<evidence type="ECO:0000256" key="20">
    <source>
        <dbReference type="SAM" id="MobiDB-lite"/>
    </source>
</evidence>
<evidence type="ECO:0000256" key="18">
    <source>
        <dbReference type="ARBA" id="ARBA00048679"/>
    </source>
</evidence>
<keyword evidence="4" id="KW-0723">Serine/threonine-protein kinase</keyword>
<evidence type="ECO:0000256" key="3">
    <source>
        <dbReference type="ARBA" id="ARBA00022475"/>
    </source>
</evidence>
<feature type="binding site" evidence="19">
    <location>
        <position position="490"/>
    </location>
    <ligand>
        <name>ATP</name>
        <dbReference type="ChEBI" id="CHEBI:30616"/>
    </ligand>
</feature>
<accession>A0A151RKT0</accession>
<gene>
    <name evidence="25" type="ORF">KK1_035398</name>
</gene>
<evidence type="ECO:0000259" key="24">
    <source>
        <dbReference type="PROSITE" id="PS50948"/>
    </source>
</evidence>
<dbReference type="InterPro" id="IPR001245">
    <property type="entry name" value="Ser-Thr/Tyr_kinase_cat_dom"/>
</dbReference>
<dbReference type="Pfam" id="PF00954">
    <property type="entry name" value="S_locus_glycop"/>
    <property type="match status" value="2"/>
</dbReference>
<dbReference type="PROSITE" id="PS50011">
    <property type="entry name" value="PROTEIN_KINASE_DOM"/>
    <property type="match status" value="2"/>
</dbReference>
<keyword evidence="5" id="KW-0245">EGF-like domain</keyword>
<dbReference type="PROSITE" id="PS50927">
    <property type="entry name" value="BULB_LECTIN"/>
    <property type="match status" value="2"/>
</dbReference>
<evidence type="ECO:0000256" key="7">
    <source>
        <dbReference type="ARBA" id="ARBA00022692"/>
    </source>
</evidence>
<evidence type="ECO:0000256" key="10">
    <source>
        <dbReference type="ARBA" id="ARBA00022777"/>
    </source>
</evidence>
<keyword evidence="11 19" id="KW-0067">ATP-binding</keyword>
<keyword evidence="6" id="KW-0808">Transferase</keyword>
<dbReference type="GO" id="GO:0005886">
    <property type="term" value="C:plasma membrane"/>
    <property type="evidence" value="ECO:0007669"/>
    <property type="project" value="UniProtKB-SubCell"/>
</dbReference>
<evidence type="ECO:0000256" key="13">
    <source>
        <dbReference type="ARBA" id="ARBA00023136"/>
    </source>
</evidence>
<evidence type="ECO:0000256" key="15">
    <source>
        <dbReference type="ARBA" id="ARBA00023170"/>
    </source>
</evidence>
<dbReference type="PANTHER" id="PTHR27002">
    <property type="entry name" value="RECEPTOR-LIKE SERINE/THREONINE-PROTEIN KINASE SD1-8"/>
    <property type="match status" value="1"/>
</dbReference>
<dbReference type="InterPro" id="IPR000719">
    <property type="entry name" value="Prot_kinase_dom"/>
</dbReference>
<keyword evidence="3" id="KW-1003">Cell membrane</keyword>
<dbReference type="InterPro" id="IPR017441">
    <property type="entry name" value="Protein_kinase_ATP_BS"/>
</dbReference>
<keyword evidence="10 25" id="KW-0418">Kinase</keyword>
<protein>
    <recommendedName>
        <fullName evidence="2">non-specific serine/threonine protein kinase</fullName>
        <ecNumber evidence="2">2.7.11.1</ecNumber>
    </recommendedName>
</protein>
<dbReference type="FunFam" id="2.90.10.30:FF:000003">
    <property type="entry name" value="Os04g0303100 protein"/>
    <property type="match status" value="1"/>
</dbReference>
<dbReference type="InterPro" id="IPR000858">
    <property type="entry name" value="S_locus_glycoprot_dom"/>
</dbReference>
<dbReference type="PROSITE" id="PS50948">
    <property type="entry name" value="PAN"/>
    <property type="match status" value="2"/>
</dbReference>
<dbReference type="SUPFAM" id="SSF56112">
    <property type="entry name" value="Protein kinase-like (PK-like)"/>
    <property type="match status" value="2"/>
</dbReference>
<dbReference type="CDD" id="cd14066">
    <property type="entry name" value="STKc_IRAK"/>
    <property type="match status" value="2"/>
</dbReference>
<dbReference type="OMA" id="TILPFMK"/>
<evidence type="ECO:0000256" key="14">
    <source>
        <dbReference type="ARBA" id="ARBA00023157"/>
    </source>
</evidence>
<keyword evidence="26" id="KW-1185">Reference proteome</keyword>
<dbReference type="InterPro" id="IPR011009">
    <property type="entry name" value="Kinase-like_dom_sf"/>
</dbReference>
<keyword evidence="7 21" id="KW-0812">Transmembrane</keyword>
<dbReference type="SUPFAM" id="SSF51110">
    <property type="entry name" value="alpha-D-mannose-specific plant lectins"/>
    <property type="match status" value="2"/>
</dbReference>
<dbReference type="InterPro" id="IPR001480">
    <property type="entry name" value="Bulb-type_lectin_dom"/>
</dbReference>
<evidence type="ECO:0000256" key="11">
    <source>
        <dbReference type="ARBA" id="ARBA00022840"/>
    </source>
</evidence>
<reference evidence="25" key="1">
    <citation type="journal article" date="2012" name="Nat. Biotechnol.">
        <title>Draft genome sequence of pigeonpea (Cajanus cajan), an orphan legume crop of resource-poor farmers.</title>
        <authorList>
            <person name="Varshney R.K."/>
            <person name="Chen W."/>
            <person name="Li Y."/>
            <person name="Bharti A.K."/>
            <person name="Saxena R.K."/>
            <person name="Schlueter J.A."/>
            <person name="Donoghue M.T."/>
            <person name="Azam S."/>
            <person name="Fan G."/>
            <person name="Whaley A.M."/>
            <person name="Farmer A.D."/>
            <person name="Sheridan J."/>
            <person name="Iwata A."/>
            <person name="Tuteja R."/>
            <person name="Penmetsa R.V."/>
            <person name="Wu W."/>
            <person name="Upadhyaya H.D."/>
            <person name="Yang S.P."/>
            <person name="Shah T."/>
            <person name="Saxena K.B."/>
            <person name="Michael T."/>
            <person name="McCombie W.R."/>
            <person name="Yang B."/>
            <person name="Zhang G."/>
            <person name="Yang H."/>
            <person name="Wang J."/>
            <person name="Spillane C."/>
            <person name="Cook D.R."/>
            <person name="May G.D."/>
            <person name="Xu X."/>
            <person name="Jackson S.A."/>
        </authorList>
    </citation>
    <scope>NUCLEOTIDE SEQUENCE [LARGE SCALE GENOMIC DNA]</scope>
</reference>
<sequence>MVPPRGIFELGFFNLGNPNKIYLGIRYKNISLQNVVWVANGGNPVKDSTVILKLNSSGNLVLTYNNTIVWSTSSPKAAQNPVAELLDSGNLVIGKNPTKSNPKAYMWQSFDYPSNTMLAGMKIGWDLKRNLSRSLIAWKSGDDPTPGDLSWGILLHPYPEIYMMKGTKYYHRLGPWNGLRFSGRPWPEMTNNNSFFHYQFVSNKEEVYYTWTLKQTRLLSKVVLDQFTQERVRYKWSETDKSWRIYSTMPEDGCDHYGLCKANAFCSSTSSPVCECLKGFKPKSPKEWSSMIWTQGCVLKHPLSCKYDGFSQVDGLKVPDTKRTSVDETIDLEKCRKKCLNDCSCMAYTNTNISGTGSGCVMWFGDLIDIKQYPVPENGQRLYIRLPPSELDSEESIRRKNYKIILVTSSAATLGVMLAIYFVYRRKFSDRSKTKDNIERQLEDLDVPLFDLLTITNATNNFSLNNKIGQGGFGRVYKGQLADGRDVAVKRLSSGSGQGITEFITEVKLIAKLQHRNLVKLLGCCFRGQEKLLIYEYMVNGSLDSFIFDQIKGKLLDWPRRFQIIFGIARGFLYLHQDSRLKIIPRDLKASNVLLDEKLNPKISDFGMAKAFGGDQTEGNTNIVVGTYGYMAPEYAVDGLFSIKSDVFSFGILLLEIVCGSKNRALFHRNQTLNLVGYAWTLWKEHNVLQLIDSSIKDSCVIPEVLRCIHVSLLCVQQCPDDRPTMTSVIQMLGCEMELVEPHEPGFFPRRISEEGKLCTNLNQMTSNDELTISWLDVTCILLSNLTISRTMLIIVYILFLPSLVVFIAADTSSTSQFQSLSYEEKETIVSPNGIFELGFFHLGNPNKSYLAIRYKSYPDQTFIWVANGSYPINDSSAMLTLNSSSGSLVLTHTNKVVWSSSPKVAHNPVAELLDTGNLVIREKNEAKVEVEGEAYLWQSFDYPSNTMLAGMKIGWDLKRNLNRSLIAWKSGDDPTPGDLSWGILLHPYPEIYMMKGTKKYHRLGPWNGVRFSGMPEMVPNPVFSYKFVSNEDEVYYMWTLQTNLITKVVLNQTTEDRPRYVWSDTDKTWNFYSTMPGGEYCDHYGVCGANSFCSSTASPMCECLKGYKPMSPEKWNSINWTQGCGLKHQLTCMNDGFASVDGLKVPDTTNTSVDETIDLEKCRKKCLKDCSCMAYTNSNISGAGSGCVMWFGDLFDIKLYPASGSGQRLYIRLHPSELEKSKEENNYENYMDDLDLPLLDFSVIIAATGNFSEGNKIGEGGFGSVYWGKLTSGLEIAVKRLSKNSDQGMSEFVNEVKLIAKVQHRNLVKLLGCCIQKQEKMLVYEYMTNGSLDYFIFDRTKGKLLDWQKRFHIICGIARGLMYLHQDSRLRIIHRDLKASNILLDDTLNPKISDFGMARTFGGEDIEGNTNRIVGTYGYMAPEYAIEGQFSVKSDVFSFGILLLEIICGKKNRSYSGKQVVNLVDHVWTLWEKNMTLQIIDPNMEDSCIASEVLRFIHVGLLCIQQYAEDRPTMTSVVLMLGSDMELDEPKKPGFSTKKESNESNSHSCSTTNSMSVTLLTAR</sequence>
<dbReference type="FunFam" id="2.90.10.10:FF:000001">
    <property type="entry name" value="G-type lectin S-receptor-like serine/threonine-protein kinase"/>
    <property type="match status" value="1"/>
</dbReference>
<evidence type="ECO:0000256" key="16">
    <source>
        <dbReference type="ARBA" id="ARBA00023180"/>
    </source>
</evidence>
<dbReference type="Pfam" id="PF01453">
    <property type="entry name" value="B_lectin"/>
    <property type="match status" value="2"/>
</dbReference>
<evidence type="ECO:0000256" key="4">
    <source>
        <dbReference type="ARBA" id="ARBA00022527"/>
    </source>
</evidence>
<organism evidence="25 26">
    <name type="scientific">Cajanus cajan</name>
    <name type="common">Pigeon pea</name>
    <name type="synonym">Cajanus indicus</name>
    <dbReference type="NCBI Taxonomy" id="3821"/>
    <lineage>
        <taxon>Eukaryota</taxon>
        <taxon>Viridiplantae</taxon>
        <taxon>Streptophyta</taxon>
        <taxon>Embryophyta</taxon>
        <taxon>Tracheophyta</taxon>
        <taxon>Spermatophyta</taxon>
        <taxon>Magnoliopsida</taxon>
        <taxon>eudicotyledons</taxon>
        <taxon>Gunneridae</taxon>
        <taxon>Pentapetalae</taxon>
        <taxon>rosids</taxon>
        <taxon>fabids</taxon>
        <taxon>Fabales</taxon>
        <taxon>Fabaceae</taxon>
        <taxon>Papilionoideae</taxon>
        <taxon>50 kb inversion clade</taxon>
        <taxon>NPAAA clade</taxon>
        <taxon>indigoferoid/millettioid clade</taxon>
        <taxon>Phaseoleae</taxon>
        <taxon>Cajanus</taxon>
    </lineage>
</organism>
<dbReference type="FunFam" id="3.30.200.20:FF:000145">
    <property type="entry name" value="receptor-like serine/threonine-protein kinase SD1-8"/>
    <property type="match status" value="1"/>
</dbReference>
<comment type="catalytic activity">
    <reaction evidence="17">
        <text>L-threonyl-[protein] + ATP = O-phospho-L-threonyl-[protein] + ADP + H(+)</text>
        <dbReference type="Rhea" id="RHEA:46608"/>
        <dbReference type="Rhea" id="RHEA-COMP:11060"/>
        <dbReference type="Rhea" id="RHEA-COMP:11605"/>
        <dbReference type="ChEBI" id="CHEBI:15378"/>
        <dbReference type="ChEBI" id="CHEBI:30013"/>
        <dbReference type="ChEBI" id="CHEBI:30616"/>
        <dbReference type="ChEBI" id="CHEBI:61977"/>
        <dbReference type="ChEBI" id="CHEBI:456216"/>
        <dbReference type="EC" id="2.7.11.1"/>
    </reaction>
</comment>
<keyword evidence="16" id="KW-0325">Glycoprotein</keyword>
<dbReference type="InterPro" id="IPR003609">
    <property type="entry name" value="Pan_app"/>
</dbReference>
<dbReference type="CDD" id="cd01098">
    <property type="entry name" value="PAN_AP_plant"/>
    <property type="match status" value="2"/>
</dbReference>
<keyword evidence="8" id="KW-0732">Signal</keyword>
<dbReference type="FunFam" id="1.10.510.10:FF:000060">
    <property type="entry name" value="G-type lectin S-receptor-like serine/threonine-protein kinase"/>
    <property type="match status" value="2"/>
</dbReference>
<evidence type="ECO:0000313" key="26">
    <source>
        <dbReference type="Proteomes" id="UP000075243"/>
    </source>
</evidence>
<feature type="domain" description="Protein kinase" evidence="22">
    <location>
        <begin position="1252"/>
        <end position="1528"/>
    </location>
</feature>
<dbReference type="SMART" id="SM00108">
    <property type="entry name" value="B_lectin"/>
    <property type="match status" value="2"/>
</dbReference>
<keyword evidence="9 19" id="KW-0547">Nucleotide-binding</keyword>
<dbReference type="FunFam" id="3.30.200.20:FF:000195">
    <property type="entry name" value="G-type lectin S-receptor-like serine/threonine-protein kinase"/>
    <property type="match status" value="1"/>
</dbReference>
<evidence type="ECO:0000256" key="17">
    <source>
        <dbReference type="ARBA" id="ARBA00047899"/>
    </source>
</evidence>
<feature type="compositionally biased region" description="Basic and acidic residues" evidence="20">
    <location>
        <begin position="1530"/>
        <end position="1543"/>
    </location>
</feature>
<dbReference type="PROSITE" id="PS00108">
    <property type="entry name" value="PROTEIN_KINASE_ST"/>
    <property type="match status" value="1"/>
</dbReference>
<feature type="domain" description="Protein kinase" evidence="22">
    <location>
        <begin position="462"/>
        <end position="740"/>
    </location>
</feature>
<evidence type="ECO:0000256" key="19">
    <source>
        <dbReference type="PROSITE-ProRule" id="PRU10141"/>
    </source>
</evidence>
<dbReference type="GO" id="GO:0005524">
    <property type="term" value="F:ATP binding"/>
    <property type="evidence" value="ECO:0007669"/>
    <property type="project" value="UniProtKB-UniRule"/>
</dbReference>
<dbReference type="PANTHER" id="PTHR27002:SF930">
    <property type="entry name" value="RECEPTOR-LIKE SERINE_THREONINE-PROTEIN KINASE"/>
    <property type="match status" value="1"/>
</dbReference>
<dbReference type="Pfam" id="PF07714">
    <property type="entry name" value="PK_Tyr_Ser-Thr"/>
    <property type="match status" value="2"/>
</dbReference>
<dbReference type="Gene3D" id="1.10.510.10">
    <property type="entry name" value="Transferase(Phosphotransferase) domain 1"/>
    <property type="match status" value="2"/>
</dbReference>
<feature type="region of interest" description="Disordered" evidence="20">
    <location>
        <begin position="1530"/>
        <end position="1564"/>
    </location>
</feature>
<evidence type="ECO:0000256" key="9">
    <source>
        <dbReference type="ARBA" id="ARBA00022741"/>
    </source>
</evidence>
<dbReference type="SMART" id="SM00473">
    <property type="entry name" value="PAN_AP"/>
    <property type="match status" value="2"/>
</dbReference>
<evidence type="ECO:0000256" key="12">
    <source>
        <dbReference type="ARBA" id="ARBA00022989"/>
    </source>
</evidence>
<dbReference type="Pfam" id="PF08276">
    <property type="entry name" value="PAN_2"/>
    <property type="match status" value="2"/>
</dbReference>
<feature type="binding site" evidence="19">
    <location>
        <position position="1280"/>
    </location>
    <ligand>
        <name>ATP</name>
        <dbReference type="ChEBI" id="CHEBI:30616"/>
    </ligand>
</feature>
<evidence type="ECO:0000256" key="5">
    <source>
        <dbReference type="ARBA" id="ARBA00022536"/>
    </source>
</evidence>
<dbReference type="CDD" id="cd00028">
    <property type="entry name" value="B_lectin"/>
    <property type="match status" value="2"/>
</dbReference>
<comment type="catalytic activity">
    <reaction evidence="18">
        <text>L-seryl-[protein] + ATP = O-phospho-L-seryl-[protein] + ADP + H(+)</text>
        <dbReference type="Rhea" id="RHEA:17989"/>
        <dbReference type="Rhea" id="RHEA-COMP:9863"/>
        <dbReference type="Rhea" id="RHEA-COMP:11604"/>
        <dbReference type="ChEBI" id="CHEBI:15378"/>
        <dbReference type="ChEBI" id="CHEBI:29999"/>
        <dbReference type="ChEBI" id="CHEBI:30616"/>
        <dbReference type="ChEBI" id="CHEBI:83421"/>
        <dbReference type="ChEBI" id="CHEBI:456216"/>
        <dbReference type="EC" id="2.7.11.1"/>
    </reaction>
</comment>
<feature type="domain" description="Bulb-type lectin" evidence="23">
    <location>
        <begin position="1"/>
        <end position="106"/>
    </location>
</feature>
<name>A0A151RKT0_CAJCA</name>
<dbReference type="GO" id="GO:0004674">
    <property type="term" value="F:protein serine/threonine kinase activity"/>
    <property type="evidence" value="ECO:0007669"/>
    <property type="project" value="UniProtKB-KW"/>
</dbReference>
<dbReference type="Gene3D" id="3.30.200.20">
    <property type="entry name" value="Phosphorylase Kinase, domain 1"/>
    <property type="match status" value="2"/>
</dbReference>
<dbReference type="PROSITE" id="PS00107">
    <property type="entry name" value="PROTEIN_KINASE_ATP"/>
    <property type="match status" value="2"/>
</dbReference>
<keyword evidence="13 21" id="KW-0472">Membrane</keyword>